<gene>
    <name evidence="2" type="ORF">GCM10009533_27480</name>
</gene>
<protein>
    <submittedName>
        <fullName evidence="2">Uncharacterized protein</fullName>
    </submittedName>
</protein>
<dbReference type="EMBL" id="BAAAGS010000015">
    <property type="protein sequence ID" value="GAA0526650.1"/>
    <property type="molecule type" value="Genomic_DNA"/>
</dbReference>
<keyword evidence="3" id="KW-1185">Reference proteome</keyword>
<dbReference type="Proteomes" id="UP001500729">
    <property type="component" value="Unassembled WGS sequence"/>
</dbReference>
<organism evidence="2 3">
    <name type="scientific">Saccharopolyspora erythraea</name>
    <name type="common">Streptomyces erythraeus</name>
    <dbReference type="NCBI Taxonomy" id="1836"/>
    <lineage>
        <taxon>Bacteria</taxon>
        <taxon>Bacillati</taxon>
        <taxon>Actinomycetota</taxon>
        <taxon>Actinomycetes</taxon>
        <taxon>Pseudonocardiales</taxon>
        <taxon>Pseudonocardiaceae</taxon>
        <taxon>Saccharopolyspora</taxon>
    </lineage>
</organism>
<proteinExistence type="predicted"/>
<feature type="compositionally biased region" description="Low complexity" evidence="1">
    <location>
        <begin position="91"/>
        <end position="112"/>
    </location>
</feature>
<evidence type="ECO:0000313" key="2">
    <source>
        <dbReference type="EMBL" id="GAA0526650.1"/>
    </source>
</evidence>
<comment type="caution">
    <text evidence="2">The sequence shown here is derived from an EMBL/GenBank/DDBJ whole genome shotgun (WGS) entry which is preliminary data.</text>
</comment>
<evidence type="ECO:0000256" key="1">
    <source>
        <dbReference type="SAM" id="MobiDB-lite"/>
    </source>
</evidence>
<sequence length="136" mass="13985">MSEMAEEPGRDQVAEELRLLLDGLAVRAEDYLRGVGESGVPCEGGCGWCPVCAVVAIARGERPELTAKLADLVHALREALAEHSGHPSPGPATEAATGTAPEPGGEPEAAATKVQRIDVRRVGGRVFSENGAGSGC</sequence>
<accession>A0ABP3MSD8</accession>
<reference evidence="3" key="1">
    <citation type="journal article" date="2019" name="Int. J. Syst. Evol. Microbiol.">
        <title>The Global Catalogue of Microorganisms (GCM) 10K type strain sequencing project: providing services to taxonomists for standard genome sequencing and annotation.</title>
        <authorList>
            <consortium name="The Broad Institute Genomics Platform"/>
            <consortium name="The Broad Institute Genome Sequencing Center for Infectious Disease"/>
            <person name="Wu L."/>
            <person name="Ma J."/>
        </authorList>
    </citation>
    <scope>NUCLEOTIDE SEQUENCE [LARGE SCALE GENOMIC DNA]</scope>
    <source>
        <strain evidence="3">JCM 10303</strain>
    </source>
</reference>
<evidence type="ECO:0000313" key="3">
    <source>
        <dbReference type="Proteomes" id="UP001500729"/>
    </source>
</evidence>
<feature type="region of interest" description="Disordered" evidence="1">
    <location>
        <begin position="80"/>
        <end position="115"/>
    </location>
</feature>
<name>A0ABP3MSD8_SACER</name>